<keyword evidence="3" id="KW-1185">Reference proteome</keyword>
<evidence type="ECO:0000256" key="1">
    <source>
        <dbReference type="SAM" id="Phobius"/>
    </source>
</evidence>
<keyword evidence="1" id="KW-1133">Transmembrane helix</keyword>
<feature type="transmembrane region" description="Helical" evidence="1">
    <location>
        <begin position="147"/>
        <end position="165"/>
    </location>
</feature>
<sequence>MLEQWQYYFSDDRREYASSLDSFDSHVREKLKPWILRNIGGAGAPFTLLLATTCVPPFCWTISYIPAVIKLGGLPAFRLSLEAALCSIVLGSCVPKIMLEFSAAGVDCKDHVRCDLLFTLLKSAAFVVLTSLLWTCIHLHLTLPEHIGWQLASAAGLLALAVAICRHPAGFQRPHLPQWRCSKASGF</sequence>
<evidence type="ECO:0000313" key="2">
    <source>
        <dbReference type="EMBL" id="CAE8600835.1"/>
    </source>
</evidence>
<proteinExistence type="predicted"/>
<name>A0A813EMV2_POLGL</name>
<protein>
    <submittedName>
        <fullName evidence="2">Uncharacterized protein</fullName>
    </submittedName>
</protein>
<feature type="transmembrane region" description="Helical" evidence="1">
    <location>
        <begin position="120"/>
        <end position="141"/>
    </location>
</feature>
<evidence type="ECO:0000313" key="3">
    <source>
        <dbReference type="Proteomes" id="UP000654075"/>
    </source>
</evidence>
<gene>
    <name evidence="2" type="ORF">PGLA1383_LOCUS19139</name>
</gene>
<dbReference type="EMBL" id="CAJNNV010012499">
    <property type="protein sequence ID" value="CAE8600835.1"/>
    <property type="molecule type" value="Genomic_DNA"/>
</dbReference>
<dbReference type="Proteomes" id="UP000654075">
    <property type="component" value="Unassembled WGS sequence"/>
</dbReference>
<organism evidence="2 3">
    <name type="scientific">Polarella glacialis</name>
    <name type="common">Dinoflagellate</name>
    <dbReference type="NCBI Taxonomy" id="89957"/>
    <lineage>
        <taxon>Eukaryota</taxon>
        <taxon>Sar</taxon>
        <taxon>Alveolata</taxon>
        <taxon>Dinophyceae</taxon>
        <taxon>Suessiales</taxon>
        <taxon>Suessiaceae</taxon>
        <taxon>Polarella</taxon>
    </lineage>
</organism>
<accession>A0A813EMV2</accession>
<reference evidence="2" key="1">
    <citation type="submission" date="2021-02" db="EMBL/GenBank/DDBJ databases">
        <authorList>
            <person name="Dougan E. K."/>
            <person name="Rhodes N."/>
            <person name="Thang M."/>
            <person name="Chan C."/>
        </authorList>
    </citation>
    <scope>NUCLEOTIDE SEQUENCE</scope>
</reference>
<comment type="caution">
    <text evidence="2">The sequence shown here is derived from an EMBL/GenBank/DDBJ whole genome shotgun (WGS) entry which is preliminary data.</text>
</comment>
<keyword evidence="1" id="KW-0472">Membrane</keyword>
<keyword evidence="1" id="KW-0812">Transmembrane</keyword>
<dbReference type="AlphaFoldDB" id="A0A813EMV2"/>